<dbReference type="PATRIC" id="fig|862908.3.peg.2497"/>
<dbReference type="EMBL" id="FQ312005">
    <property type="protein sequence ID" value="CBW27399.1"/>
    <property type="molecule type" value="Genomic_DNA"/>
</dbReference>
<dbReference type="STRING" id="862908.BMS_2614"/>
<dbReference type="SMART" id="SM00422">
    <property type="entry name" value="HTH_MERR"/>
    <property type="match status" value="1"/>
</dbReference>
<keyword evidence="3" id="KW-0238">DNA-binding</keyword>
<evidence type="ECO:0000256" key="1">
    <source>
        <dbReference type="ARBA" id="ARBA00022491"/>
    </source>
</evidence>
<name>E1X655_HALMS</name>
<dbReference type="GO" id="GO:0031419">
    <property type="term" value="F:cobalamin binding"/>
    <property type="evidence" value="ECO:0007669"/>
    <property type="project" value="InterPro"/>
</dbReference>
<dbReference type="PROSITE" id="PS50937">
    <property type="entry name" value="HTH_MERR_2"/>
    <property type="match status" value="1"/>
</dbReference>
<evidence type="ECO:0000313" key="6">
    <source>
        <dbReference type="EMBL" id="CBW27399.1"/>
    </source>
</evidence>
<keyword evidence="1" id="KW-0678">Repressor</keyword>
<sequence>MKKVVIMKENIGISVISKACGVKVHSIRTWETRYQVFSPDRASNGQRVYSRLDLERAKLIGSLLSKGVSISKLSPLTLDELKEMVQSTKEIVVECEDFVSASVKNLFANLQDYKIDGVLAELQHLRLNTSSKDFIFKVVLPVMQEIGMKVARDDFSVTQEHIISTLIRDQIAQINLPNFTDSDSKVILATPDGNLHELSILIADILCRSNRVSTSYLGASHPAQCLGEATNALKIETIVMGVVSSDKWDYGKSMISYLKELDKYLDIKITVILGGGSELEFPKFKNIKEVRVVKDFESFDNLMLNPNFFLNSYL</sequence>
<reference evidence="7" key="1">
    <citation type="journal article" date="2013" name="ISME J.">
        <title>A small predatory core genome in the divergent marine Bacteriovorax marinus SJ and the terrestrial Bdellovibrio bacteriovorus.</title>
        <authorList>
            <person name="Crossman L.C."/>
            <person name="Chen H."/>
            <person name="Cerdeno-Tarraga A.M."/>
            <person name="Brooks K."/>
            <person name="Quail M.A."/>
            <person name="Pineiro S.A."/>
            <person name="Hobley L."/>
            <person name="Sockett R.E."/>
            <person name="Bentley S.D."/>
            <person name="Parkhill J."/>
            <person name="Williams H.N."/>
            <person name="Stine O.C."/>
        </authorList>
    </citation>
    <scope>NUCLEOTIDE SEQUENCE [LARGE SCALE GENOMIC DNA]</scope>
    <source>
        <strain evidence="7">ATCC BAA-682 / DSM 15412 / SJ</strain>
    </source>
</reference>
<dbReference type="InterPro" id="IPR009061">
    <property type="entry name" value="DNA-bd_dom_put_sf"/>
</dbReference>
<dbReference type="GO" id="GO:0003677">
    <property type="term" value="F:DNA binding"/>
    <property type="evidence" value="ECO:0007669"/>
    <property type="project" value="UniProtKB-KW"/>
</dbReference>
<evidence type="ECO:0000256" key="2">
    <source>
        <dbReference type="ARBA" id="ARBA00023015"/>
    </source>
</evidence>
<accession>E1X655</accession>
<dbReference type="InterPro" id="IPR000551">
    <property type="entry name" value="MerR-type_HTH_dom"/>
</dbReference>
<dbReference type="PANTHER" id="PTHR30204">
    <property type="entry name" value="REDOX-CYCLING DRUG-SENSING TRANSCRIPTIONAL ACTIVATOR SOXR"/>
    <property type="match status" value="1"/>
</dbReference>
<dbReference type="PROSITE" id="PS00552">
    <property type="entry name" value="HTH_MERR_1"/>
    <property type="match status" value="1"/>
</dbReference>
<dbReference type="eggNOG" id="COG0789">
    <property type="taxonomic scope" value="Bacteria"/>
</dbReference>
<dbReference type="GO" id="GO:0046872">
    <property type="term" value="F:metal ion binding"/>
    <property type="evidence" value="ECO:0007669"/>
    <property type="project" value="InterPro"/>
</dbReference>
<dbReference type="PANTHER" id="PTHR30204:SF69">
    <property type="entry name" value="MERR-FAMILY TRANSCRIPTIONAL REGULATOR"/>
    <property type="match status" value="1"/>
</dbReference>
<evidence type="ECO:0000313" key="7">
    <source>
        <dbReference type="Proteomes" id="UP000008963"/>
    </source>
</evidence>
<evidence type="ECO:0000259" key="5">
    <source>
        <dbReference type="PROSITE" id="PS50937"/>
    </source>
</evidence>
<dbReference type="Gene3D" id="1.10.1660.10">
    <property type="match status" value="1"/>
</dbReference>
<keyword evidence="4" id="KW-0804">Transcription</keyword>
<dbReference type="SUPFAM" id="SSF52242">
    <property type="entry name" value="Cobalamin (vitamin B12)-binding domain"/>
    <property type="match status" value="1"/>
</dbReference>
<dbReference type="eggNOG" id="COG5012">
    <property type="taxonomic scope" value="Bacteria"/>
</dbReference>
<evidence type="ECO:0000256" key="4">
    <source>
        <dbReference type="ARBA" id="ARBA00023163"/>
    </source>
</evidence>
<evidence type="ECO:0000256" key="3">
    <source>
        <dbReference type="ARBA" id="ARBA00023125"/>
    </source>
</evidence>
<feature type="domain" description="HTH merR-type" evidence="5">
    <location>
        <begin position="10"/>
        <end position="79"/>
    </location>
</feature>
<gene>
    <name evidence="6" type="ordered locus">BMS_2614</name>
</gene>
<dbReference type="HOGENOM" id="CLU_045945_3_0_7"/>
<dbReference type="Gene3D" id="3.40.50.280">
    <property type="entry name" value="Cobalamin-binding domain"/>
    <property type="match status" value="1"/>
</dbReference>
<keyword evidence="7" id="KW-1185">Reference proteome</keyword>
<proteinExistence type="predicted"/>
<organism evidence="6 7">
    <name type="scientific">Halobacteriovorax marinus (strain ATCC BAA-682 / DSM 15412 / SJ)</name>
    <name type="common">Bacteriovorax marinus</name>
    <dbReference type="NCBI Taxonomy" id="862908"/>
    <lineage>
        <taxon>Bacteria</taxon>
        <taxon>Pseudomonadati</taxon>
        <taxon>Bdellovibrionota</taxon>
        <taxon>Bacteriovoracia</taxon>
        <taxon>Bacteriovoracales</taxon>
        <taxon>Halobacteriovoraceae</taxon>
        <taxon>Halobacteriovorax</taxon>
    </lineage>
</organism>
<dbReference type="Pfam" id="PF13411">
    <property type="entry name" value="MerR_1"/>
    <property type="match status" value="1"/>
</dbReference>
<dbReference type="SUPFAM" id="SSF46955">
    <property type="entry name" value="Putative DNA-binding domain"/>
    <property type="match status" value="1"/>
</dbReference>
<dbReference type="AlphaFoldDB" id="E1X655"/>
<dbReference type="KEGG" id="bmx:BMS_2614"/>
<keyword evidence="2" id="KW-0805">Transcription regulation</keyword>
<dbReference type="InterPro" id="IPR047057">
    <property type="entry name" value="MerR_fam"/>
</dbReference>
<dbReference type="InterPro" id="IPR036594">
    <property type="entry name" value="Meth_synthase_dom"/>
</dbReference>
<protein>
    <submittedName>
        <fullName evidence="6">MerR-family regulatory protein</fullName>
    </submittedName>
</protein>
<dbReference type="Proteomes" id="UP000008963">
    <property type="component" value="Chromosome"/>
</dbReference>
<dbReference type="InterPro" id="IPR036724">
    <property type="entry name" value="Cobalamin-bd_sf"/>
</dbReference>
<dbReference type="Gene3D" id="1.10.1240.10">
    <property type="entry name" value="Methionine synthase domain"/>
    <property type="match status" value="1"/>
</dbReference>
<dbReference type="GO" id="GO:0003700">
    <property type="term" value="F:DNA-binding transcription factor activity"/>
    <property type="evidence" value="ECO:0007669"/>
    <property type="project" value="InterPro"/>
</dbReference>